<dbReference type="CDD" id="cd01185">
    <property type="entry name" value="INTN1_C_like"/>
    <property type="match status" value="1"/>
</dbReference>
<dbReference type="AlphaFoldDB" id="A0A7G1HQL1"/>
<dbReference type="GO" id="GO:0006310">
    <property type="term" value="P:DNA recombination"/>
    <property type="evidence" value="ECO:0007669"/>
    <property type="project" value="UniProtKB-KW"/>
</dbReference>
<dbReference type="GO" id="GO:0015074">
    <property type="term" value="P:DNA integration"/>
    <property type="evidence" value="ECO:0007669"/>
    <property type="project" value="InterPro"/>
</dbReference>
<sequence length="241" mass="27924">MERYERWLWGRRVSRNSSSFYMRNLRAMCNVLAKKGVIADAGLFANVYTGVAKTRKRAVAEGVLARVRDADLTLFPKLAYCRDLFLFSFYCRGMAFVDIAYLRWRDIEGEYIYYTRHKTGQRLEVRIEPCMEEIMRRYAGSAEYVFSILTATDWEGAYRQYRTAICSFNRTLKSLSKLLDIPVLSSYMSRHSWATIARNKQIPLSVISEGMGHNSESTTQIYLASFNQQVVDEANRSVISI</sequence>
<organism evidence="3 4">
    <name type="scientific">Coprobacter secundus subsp. similis</name>
    <dbReference type="NCBI Taxonomy" id="2751153"/>
    <lineage>
        <taxon>Bacteria</taxon>
        <taxon>Pseudomonadati</taxon>
        <taxon>Bacteroidota</taxon>
        <taxon>Bacteroidia</taxon>
        <taxon>Bacteroidales</taxon>
        <taxon>Barnesiellaceae</taxon>
        <taxon>Coprobacter</taxon>
    </lineage>
</organism>
<dbReference type="InterPro" id="IPR011010">
    <property type="entry name" value="DNA_brk_join_enz"/>
</dbReference>
<protein>
    <recommendedName>
        <fullName evidence="2">Tyr recombinase domain-containing protein</fullName>
    </recommendedName>
</protein>
<dbReference type="KEGG" id="copr:Cop2CBH44_00830"/>
<dbReference type="PROSITE" id="PS51898">
    <property type="entry name" value="TYR_RECOMBINASE"/>
    <property type="match status" value="1"/>
</dbReference>
<evidence type="ECO:0000313" key="3">
    <source>
        <dbReference type="EMBL" id="BCI61730.1"/>
    </source>
</evidence>
<dbReference type="InterPro" id="IPR050090">
    <property type="entry name" value="Tyrosine_recombinase_XerCD"/>
</dbReference>
<evidence type="ECO:0000256" key="1">
    <source>
        <dbReference type="ARBA" id="ARBA00023172"/>
    </source>
</evidence>
<dbReference type="Pfam" id="PF00589">
    <property type="entry name" value="Phage_integrase"/>
    <property type="match status" value="1"/>
</dbReference>
<evidence type="ECO:0000313" key="4">
    <source>
        <dbReference type="Proteomes" id="UP000594042"/>
    </source>
</evidence>
<dbReference type="PANTHER" id="PTHR30349">
    <property type="entry name" value="PHAGE INTEGRASE-RELATED"/>
    <property type="match status" value="1"/>
</dbReference>
<feature type="domain" description="Tyr recombinase" evidence="2">
    <location>
        <begin position="53"/>
        <end position="235"/>
    </location>
</feature>
<keyword evidence="1" id="KW-0233">DNA recombination</keyword>
<dbReference type="Proteomes" id="UP000594042">
    <property type="component" value="Chromosome"/>
</dbReference>
<dbReference type="Gene3D" id="1.10.443.10">
    <property type="entry name" value="Intergrase catalytic core"/>
    <property type="match status" value="1"/>
</dbReference>
<proteinExistence type="predicted"/>
<dbReference type="PANTHER" id="PTHR30349:SF64">
    <property type="entry name" value="PROPHAGE INTEGRASE INTD-RELATED"/>
    <property type="match status" value="1"/>
</dbReference>
<dbReference type="InterPro" id="IPR013762">
    <property type="entry name" value="Integrase-like_cat_sf"/>
</dbReference>
<accession>A0A7G1HQL1</accession>
<evidence type="ECO:0000259" key="2">
    <source>
        <dbReference type="PROSITE" id="PS51898"/>
    </source>
</evidence>
<reference evidence="4" key="1">
    <citation type="submission" date="2020-07" db="EMBL/GenBank/DDBJ databases">
        <title>Complete genome sequencing of Coprobacter sp. strain 2CBH44.</title>
        <authorList>
            <person name="Sakamoto M."/>
            <person name="Murakami T."/>
            <person name="Mori H."/>
        </authorList>
    </citation>
    <scope>NUCLEOTIDE SEQUENCE [LARGE SCALE GENOMIC DNA]</scope>
    <source>
        <strain evidence="4">2CBH44</strain>
    </source>
</reference>
<gene>
    <name evidence="3" type="ORF">Cop2CBH44_00830</name>
</gene>
<dbReference type="InterPro" id="IPR002104">
    <property type="entry name" value="Integrase_catalytic"/>
</dbReference>
<dbReference type="GO" id="GO:0003677">
    <property type="term" value="F:DNA binding"/>
    <property type="evidence" value="ECO:0007669"/>
    <property type="project" value="InterPro"/>
</dbReference>
<dbReference type="SUPFAM" id="SSF56349">
    <property type="entry name" value="DNA breaking-rejoining enzymes"/>
    <property type="match status" value="1"/>
</dbReference>
<name>A0A7G1HQL1_9BACT</name>
<dbReference type="EMBL" id="AP023322">
    <property type="protein sequence ID" value="BCI61730.1"/>
    <property type="molecule type" value="Genomic_DNA"/>
</dbReference>
<keyword evidence="4" id="KW-1185">Reference proteome</keyword>